<evidence type="ECO:0008006" key="7">
    <source>
        <dbReference type="Google" id="ProtNLM"/>
    </source>
</evidence>
<dbReference type="Proteomes" id="UP000014387">
    <property type="component" value="Unassembled WGS sequence"/>
</dbReference>
<evidence type="ECO:0000313" key="5">
    <source>
        <dbReference type="EMBL" id="EPD30283.1"/>
    </source>
</evidence>
<dbReference type="AlphaFoldDB" id="A0A9W5RD63"/>
<accession>A0A9W5RD63</accession>
<protein>
    <recommendedName>
        <fullName evidence="7">Long-chain-fatty-acid--CoA ligase</fullName>
    </recommendedName>
</protein>
<evidence type="ECO:0000313" key="6">
    <source>
        <dbReference type="Proteomes" id="UP000014387"/>
    </source>
</evidence>
<dbReference type="Pfam" id="PF13193">
    <property type="entry name" value="AMP-binding_C"/>
    <property type="match status" value="1"/>
</dbReference>
<reference evidence="5 6" key="1">
    <citation type="submission" date="2013-05" db="EMBL/GenBank/DDBJ databases">
        <title>The Genome Sequence of Actinomyces europaeus ACS-120-V-COL10B.</title>
        <authorList>
            <consortium name="The Broad Institute Genomics Platform"/>
            <person name="Earl A."/>
            <person name="Ward D."/>
            <person name="Feldgarden M."/>
            <person name="Gevers D."/>
            <person name="Saerens B."/>
            <person name="Vaneechoutte M."/>
            <person name="Walker B."/>
            <person name="Young S."/>
            <person name="Zeng Q."/>
            <person name="Gargeya S."/>
            <person name="Fitzgerald M."/>
            <person name="Haas B."/>
            <person name="Abouelleil A."/>
            <person name="Allen A.W."/>
            <person name="Alvarado L."/>
            <person name="Arachchi H.M."/>
            <person name="Berlin A.M."/>
            <person name="Chapman S.B."/>
            <person name="Gainer-Dewar J."/>
            <person name="Goldberg J."/>
            <person name="Griggs A."/>
            <person name="Gujja S."/>
            <person name="Hansen M."/>
            <person name="Howarth C."/>
            <person name="Imamovic A."/>
            <person name="Ireland A."/>
            <person name="Larimer J."/>
            <person name="McCowan C."/>
            <person name="Murphy C."/>
            <person name="Pearson M."/>
            <person name="Poon T.W."/>
            <person name="Priest M."/>
            <person name="Roberts A."/>
            <person name="Saif S."/>
            <person name="Shea T."/>
            <person name="Sisk P."/>
            <person name="Sykes S."/>
            <person name="Wortman J."/>
            <person name="Nusbaum C."/>
            <person name="Birren B."/>
        </authorList>
    </citation>
    <scope>NUCLEOTIDE SEQUENCE [LARGE SCALE GENOMIC DNA]</scope>
    <source>
        <strain evidence="5 6">ACS-120-V-Col10b</strain>
    </source>
</reference>
<keyword evidence="2" id="KW-0436">Ligase</keyword>
<dbReference type="PANTHER" id="PTHR43201">
    <property type="entry name" value="ACYL-COA SYNTHETASE"/>
    <property type="match status" value="1"/>
</dbReference>
<comment type="caution">
    <text evidence="5">The sequence shown here is derived from an EMBL/GenBank/DDBJ whole genome shotgun (WGS) entry which is preliminary data.</text>
</comment>
<dbReference type="RefSeq" id="WP_016443395.1">
    <property type="nucleotide sequence ID" value="NZ_KE150266.1"/>
</dbReference>
<dbReference type="InterPro" id="IPR000873">
    <property type="entry name" value="AMP-dep_synth/lig_dom"/>
</dbReference>
<dbReference type="PANTHER" id="PTHR43201:SF5">
    <property type="entry name" value="MEDIUM-CHAIN ACYL-COA LIGASE ACSF2, MITOCHONDRIAL"/>
    <property type="match status" value="1"/>
</dbReference>
<dbReference type="GO" id="GO:0006631">
    <property type="term" value="P:fatty acid metabolic process"/>
    <property type="evidence" value="ECO:0007669"/>
    <property type="project" value="TreeGrafter"/>
</dbReference>
<name>A0A9W5RD63_9ACTO</name>
<dbReference type="Gene3D" id="3.40.50.12780">
    <property type="entry name" value="N-terminal domain of ligase-like"/>
    <property type="match status" value="1"/>
</dbReference>
<dbReference type="InterPro" id="IPR042099">
    <property type="entry name" value="ANL_N_sf"/>
</dbReference>
<evidence type="ECO:0000259" key="3">
    <source>
        <dbReference type="Pfam" id="PF00501"/>
    </source>
</evidence>
<evidence type="ECO:0000259" key="4">
    <source>
        <dbReference type="Pfam" id="PF13193"/>
    </source>
</evidence>
<dbReference type="SUPFAM" id="SSF56801">
    <property type="entry name" value="Acetyl-CoA synthetase-like"/>
    <property type="match status" value="1"/>
</dbReference>
<sequence length="564" mass="62356">MSSITEMARKHYEKGVPYEIAEPETSLYKMLEETAQFYPTRPATQYFGQELTYGQLKTEVDRAANVLRLAGVRKGDAVSIALPNCPQHVIVFYALMRIGAIAAEHNPLAPKSEIEQQIKRHHGQVAVVWEKSISKFDFGPGHQLKTVFTVDITRYMPVTKKTMLALPIAPARKARDQMRLAAPAGTLSWDDKVRVASPIDPSTPHATGLDVAAILHTGGTNGMPKSVPLTHKNIGSNANQNLSWVYRLHEGAENFFSLLPYFHSFGLCFFLVCAVKYGACQIMLPKFDVDMALEAHSKTPVTFFVGVPPMFDRVEKRAREKKIDISSIRYAISGAMPLPADVAKRWEEATGGYIIEGYGMTETSPTMCGSPMTGQRRRGSLGLPFPSTQMRLGDLENPDIEPAEGEPGEILVKGPQVFSGYLDADEDNAQEFTADGYFRTGDIGVVDDGFVYLADRRKELILSGGFNVYPTQVEEAIRSMPGVKDVAIVGMPVPGGEEVTAALVLDEGVDNITLEDVRAWAEKKISHYALPRSLAIVTELPHSQIGKIMRRVVKDRLMQERNRK</sequence>
<dbReference type="InterPro" id="IPR045851">
    <property type="entry name" value="AMP-bd_C_sf"/>
</dbReference>
<gene>
    <name evidence="5" type="ORF">HMPREF9238_00020</name>
</gene>
<feature type="domain" description="AMP-dependent synthetase/ligase" evidence="3">
    <location>
        <begin position="31"/>
        <end position="422"/>
    </location>
</feature>
<feature type="domain" description="AMP-binding enzyme C-terminal" evidence="4">
    <location>
        <begin position="472"/>
        <end position="547"/>
    </location>
</feature>
<organism evidence="5 6">
    <name type="scientific">Gleimia europaea ACS-120-V-Col10b</name>
    <dbReference type="NCBI Taxonomy" id="883069"/>
    <lineage>
        <taxon>Bacteria</taxon>
        <taxon>Bacillati</taxon>
        <taxon>Actinomycetota</taxon>
        <taxon>Actinomycetes</taxon>
        <taxon>Actinomycetales</taxon>
        <taxon>Actinomycetaceae</taxon>
        <taxon>Gleimia</taxon>
    </lineage>
</organism>
<dbReference type="EMBL" id="AGWN01000001">
    <property type="protein sequence ID" value="EPD30283.1"/>
    <property type="molecule type" value="Genomic_DNA"/>
</dbReference>
<dbReference type="Gene3D" id="3.30.300.30">
    <property type="match status" value="1"/>
</dbReference>
<dbReference type="GO" id="GO:0031956">
    <property type="term" value="F:medium-chain fatty acid-CoA ligase activity"/>
    <property type="evidence" value="ECO:0007669"/>
    <property type="project" value="TreeGrafter"/>
</dbReference>
<evidence type="ECO:0000256" key="1">
    <source>
        <dbReference type="ARBA" id="ARBA00006432"/>
    </source>
</evidence>
<dbReference type="InterPro" id="IPR025110">
    <property type="entry name" value="AMP-bd_C"/>
</dbReference>
<proteinExistence type="inferred from homology"/>
<keyword evidence="6" id="KW-1185">Reference proteome</keyword>
<evidence type="ECO:0000256" key="2">
    <source>
        <dbReference type="ARBA" id="ARBA00022598"/>
    </source>
</evidence>
<dbReference type="OrthoDB" id="9803968at2"/>
<comment type="similarity">
    <text evidence="1">Belongs to the ATP-dependent AMP-binding enzyme family.</text>
</comment>
<dbReference type="Pfam" id="PF00501">
    <property type="entry name" value="AMP-binding"/>
    <property type="match status" value="1"/>
</dbReference>